<gene>
    <name evidence="1" type="ORF">NCTC13354_00950</name>
</gene>
<name>A0A3S4YXV5_9ACTO</name>
<dbReference type="AlphaFoldDB" id="A0A3S4YXV5"/>
<proteinExistence type="predicted"/>
<dbReference type="Proteomes" id="UP000269542">
    <property type="component" value="Chromosome"/>
</dbReference>
<organism evidence="1 2">
    <name type="scientific">Trueperella bialowiezensis</name>
    <dbReference type="NCBI Taxonomy" id="312285"/>
    <lineage>
        <taxon>Bacteria</taxon>
        <taxon>Bacillati</taxon>
        <taxon>Actinomycetota</taxon>
        <taxon>Actinomycetes</taxon>
        <taxon>Actinomycetales</taxon>
        <taxon>Actinomycetaceae</taxon>
        <taxon>Trueperella</taxon>
    </lineage>
</organism>
<dbReference type="EMBL" id="LR134476">
    <property type="protein sequence ID" value="VEI13239.1"/>
    <property type="molecule type" value="Genomic_DNA"/>
</dbReference>
<protein>
    <submittedName>
        <fullName evidence="1">Uncharacterized protein</fullName>
    </submittedName>
</protein>
<dbReference type="RefSeq" id="WP_126416378.1">
    <property type="nucleotide sequence ID" value="NZ_LR134476.1"/>
</dbReference>
<evidence type="ECO:0000313" key="2">
    <source>
        <dbReference type="Proteomes" id="UP000269542"/>
    </source>
</evidence>
<dbReference type="KEGG" id="tbw:NCTC13354_00950"/>
<accession>A0A3S4YXV5</accession>
<evidence type="ECO:0000313" key="1">
    <source>
        <dbReference type="EMBL" id="VEI13239.1"/>
    </source>
</evidence>
<reference evidence="1 2" key="1">
    <citation type="submission" date="2018-12" db="EMBL/GenBank/DDBJ databases">
        <authorList>
            <consortium name="Pathogen Informatics"/>
        </authorList>
    </citation>
    <scope>NUCLEOTIDE SEQUENCE [LARGE SCALE GENOMIC DNA]</scope>
    <source>
        <strain evidence="1 2">NCTC13354</strain>
    </source>
</reference>
<keyword evidence="2" id="KW-1185">Reference proteome</keyword>
<sequence>MTFEYISPDYLDDARLHPGDIIRMCNGEAAIFHVTHFNDERLFFWRTTGSVWLDHPLPKHVFPIRLLYSHYEEANK</sequence>